<keyword evidence="9 11" id="KW-0472">Membrane</keyword>
<dbReference type="SUPFAM" id="SSF90112">
    <property type="entry name" value="Neurotransmitter-gated ion-channel transmembrane pore"/>
    <property type="match status" value="1"/>
</dbReference>
<evidence type="ECO:0000256" key="3">
    <source>
        <dbReference type="ARBA" id="ARBA00022448"/>
    </source>
</evidence>
<dbReference type="GO" id="GO:0005886">
    <property type="term" value="C:plasma membrane"/>
    <property type="evidence" value="ECO:0007669"/>
    <property type="project" value="UniProtKB-SubCell"/>
</dbReference>
<dbReference type="Pfam" id="PF02931">
    <property type="entry name" value="Neur_chan_LBD"/>
    <property type="match status" value="1"/>
</dbReference>
<comment type="caution">
    <text evidence="11">Lacks conserved residue(s) required for the propagation of feature annotation.</text>
</comment>
<evidence type="ECO:0000256" key="2">
    <source>
        <dbReference type="ARBA" id="ARBA00004236"/>
    </source>
</evidence>
<keyword evidence="6" id="KW-0732">Signal</keyword>
<dbReference type="Pfam" id="PF02932">
    <property type="entry name" value="Neur_chan_memb"/>
    <property type="match status" value="1"/>
</dbReference>
<evidence type="ECO:0000256" key="5">
    <source>
        <dbReference type="ARBA" id="ARBA00022692"/>
    </source>
</evidence>
<comment type="similarity">
    <text evidence="11">Belongs to the ligand-gated ion channel (TC 1.A.9) family.</text>
</comment>
<evidence type="ECO:0000256" key="8">
    <source>
        <dbReference type="ARBA" id="ARBA00023065"/>
    </source>
</evidence>
<dbReference type="CDD" id="cd19049">
    <property type="entry name" value="LGIC_TM_anion"/>
    <property type="match status" value="1"/>
</dbReference>
<keyword evidence="4" id="KW-1003">Cell membrane</keyword>
<evidence type="ECO:0000259" key="12">
    <source>
        <dbReference type="Pfam" id="PF02931"/>
    </source>
</evidence>
<comment type="subcellular location">
    <subcellularLocation>
        <location evidence="2">Cell membrane</location>
    </subcellularLocation>
    <subcellularLocation>
        <location evidence="1">Membrane</location>
        <topology evidence="1">Multi-pass membrane protein</topology>
    </subcellularLocation>
</comment>
<evidence type="ECO:0000256" key="9">
    <source>
        <dbReference type="ARBA" id="ARBA00023136"/>
    </source>
</evidence>
<dbReference type="PANTHER" id="PTHR18945">
    <property type="entry name" value="NEUROTRANSMITTER GATED ION CHANNEL"/>
    <property type="match status" value="1"/>
</dbReference>
<keyword evidence="8 11" id="KW-0406">Ion transport</keyword>
<evidence type="ECO:0000256" key="7">
    <source>
        <dbReference type="ARBA" id="ARBA00022989"/>
    </source>
</evidence>
<evidence type="ECO:0000256" key="4">
    <source>
        <dbReference type="ARBA" id="ARBA00022475"/>
    </source>
</evidence>
<feature type="transmembrane region" description="Helical" evidence="11">
    <location>
        <begin position="330"/>
        <end position="347"/>
    </location>
</feature>
<dbReference type="SUPFAM" id="SSF63712">
    <property type="entry name" value="Nicotinic receptor ligand binding domain-like"/>
    <property type="match status" value="1"/>
</dbReference>
<dbReference type="InterPro" id="IPR006202">
    <property type="entry name" value="Neur_chan_lig-bd"/>
</dbReference>
<feature type="transmembrane region" description="Helical" evidence="11">
    <location>
        <begin position="296"/>
        <end position="318"/>
    </location>
</feature>
<evidence type="ECO:0000256" key="11">
    <source>
        <dbReference type="RuleBase" id="RU000687"/>
    </source>
</evidence>
<dbReference type="Gene3D" id="1.20.58.390">
    <property type="entry name" value="Neurotransmitter-gated ion-channel transmembrane domain"/>
    <property type="match status" value="1"/>
</dbReference>
<keyword evidence="5 11" id="KW-0812">Transmembrane</keyword>
<feature type="domain" description="Neurotransmitter-gated ion-channel transmembrane" evidence="13">
    <location>
        <begin position="304"/>
        <end position="399"/>
    </location>
</feature>
<dbReference type="InterPro" id="IPR006028">
    <property type="entry name" value="GABAA/Glycine_rcpt"/>
</dbReference>
<keyword evidence="7 11" id="KW-1133">Transmembrane helix</keyword>
<feature type="domain" description="Neurotransmitter-gated ion-channel ligand-binding" evidence="12">
    <location>
        <begin position="70"/>
        <end position="295"/>
    </location>
</feature>
<organism evidence="14">
    <name type="scientific">Wuchereria bancrofti</name>
    <dbReference type="NCBI Taxonomy" id="6293"/>
    <lineage>
        <taxon>Eukaryota</taxon>
        <taxon>Metazoa</taxon>
        <taxon>Ecdysozoa</taxon>
        <taxon>Nematoda</taxon>
        <taxon>Chromadorea</taxon>
        <taxon>Rhabditida</taxon>
        <taxon>Spirurina</taxon>
        <taxon>Spiruromorpha</taxon>
        <taxon>Filarioidea</taxon>
        <taxon>Onchocercidae</taxon>
        <taxon>Wuchereria</taxon>
    </lineage>
</organism>
<dbReference type="AlphaFoldDB" id="A0A1I8E8K6"/>
<proteinExistence type="inferred from homology"/>
<dbReference type="PRINTS" id="PR00252">
    <property type="entry name" value="NRIONCHANNEL"/>
</dbReference>
<accession>A0A1I8E8K6</accession>
<evidence type="ECO:0000256" key="1">
    <source>
        <dbReference type="ARBA" id="ARBA00004141"/>
    </source>
</evidence>
<feature type="transmembrane region" description="Helical" evidence="11">
    <location>
        <begin position="359"/>
        <end position="383"/>
    </location>
</feature>
<dbReference type="CDD" id="cd18990">
    <property type="entry name" value="LGIC_ECD_GABAAR"/>
    <property type="match status" value="1"/>
</dbReference>
<keyword evidence="3 11" id="KW-0813">Transport</keyword>
<sequence length="426" mass="49669">MAYVFSFLGFCFDAFRRLEKRVELEAVAMPQRTILDCSTQICCLQKVLMLQLCAAAVVAFRPEHCSNDTDVMDHLLTEAALRHNRHKLPSRPVIVRIEMWIQEVTYVSELTQDFEIDLYVNEFWEDPALNYEVLSPCNGNLSFDHSIHESIWIPNTCFINSKKALIHSSPFRNVFLMVFPNGKVLELLSLKVQTMVKVKRSSIWSCWRIKSTGPCHMDLRNFPMDSISCMLTFESYNYNIQEVRMKWNEPHSVLMFKDIELPDFTLVNYTTSVIEAEYAAGLWDELTVSFTFKRRYGWYILQGYIPTYLTIFISWIPFYMSPRAMPARTMIGVNSLLAMTFQFGNIIRNLPRVSYIKAIDIWVLSGMTFIFASLIELAMVGFMNRHEGRTDTKPNYMQKNRKLSILDSEKLDLYSRTSFPCKLVML</sequence>
<dbReference type="PRINTS" id="PR00253">
    <property type="entry name" value="GABAARECEPTR"/>
</dbReference>
<evidence type="ECO:0008006" key="15">
    <source>
        <dbReference type="Google" id="ProtNLM"/>
    </source>
</evidence>
<dbReference type="GO" id="GO:0005230">
    <property type="term" value="F:extracellular ligand-gated monoatomic ion channel activity"/>
    <property type="evidence" value="ECO:0007669"/>
    <property type="project" value="InterPro"/>
</dbReference>
<dbReference type="STRING" id="6293.A0A1I8E8K6"/>
<reference evidence="14" key="1">
    <citation type="submission" date="2016-11" db="UniProtKB">
        <authorList>
            <consortium name="WormBaseParasite"/>
        </authorList>
    </citation>
    <scope>IDENTIFICATION</scope>
    <source>
        <strain evidence="14">pt0022</strain>
    </source>
</reference>
<dbReference type="PROSITE" id="PS00236">
    <property type="entry name" value="NEUROTR_ION_CHANNEL"/>
    <property type="match status" value="1"/>
</dbReference>
<dbReference type="InterPro" id="IPR018000">
    <property type="entry name" value="Neurotransmitter_ion_chnl_CS"/>
</dbReference>
<evidence type="ECO:0000313" key="14">
    <source>
        <dbReference type="WBParaSite" id="maker-PairedContig_1014-snap-gene-3.26-mRNA-1"/>
    </source>
</evidence>
<dbReference type="WBParaSite" id="maker-PairedContig_1014-snap-gene-3.26-mRNA-1">
    <property type="protein sequence ID" value="maker-PairedContig_1014-snap-gene-3.26-mRNA-1"/>
    <property type="gene ID" value="maker-PairedContig_1014-snap-gene-3.26"/>
</dbReference>
<evidence type="ECO:0000256" key="10">
    <source>
        <dbReference type="ARBA" id="ARBA00023303"/>
    </source>
</evidence>
<dbReference type="InterPro" id="IPR036734">
    <property type="entry name" value="Neur_chan_lig-bd_sf"/>
</dbReference>
<dbReference type="InterPro" id="IPR006029">
    <property type="entry name" value="Neurotrans-gated_channel_TM"/>
</dbReference>
<evidence type="ECO:0000259" key="13">
    <source>
        <dbReference type="Pfam" id="PF02932"/>
    </source>
</evidence>
<dbReference type="InterPro" id="IPR038050">
    <property type="entry name" value="Neuro_actylchol_rec"/>
</dbReference>
<dbReference type="Gene3D" id="2.70.170.10">
    <property type="entry name" value="Neurotransmitter-gated ion-channel ligand-binding domain"/>
    <property type="match status" value="1"/>
</dbReference>
<dbReference type="InterPro" id="IPR036719">
    <property type="entry name" value="Neuro-gated_channel_TM_sf"/>
</dbReference>
<name>A0A1I8E8K6_WUCBA</name>
<protein>
    <recommendedName>
        <fullName evidence="15">Ligand-gated ion channel 50</fullName>
    </recommendedName>
</protein>
<evidence type="ECO:0000256" key="6">
    <source>
        <dbReference type="ARBA" id="ARBA00022729"/>
    </source>
</evidence>
<dbReference type="GO" id="GO:0004888">
    <property type="term" value="F:transmembrane signaling receptor activity"/>
    <property type="evidence" value="ECO:0007669"/>
    <property type="project" value="InterPro"/>
</dbReference>
<keyword evidence="10 11" id="KW-0407">Ion channel</keyword>
<dbReference type="InterPro" id="IPR006201">
    <property type="entry name" value="Neur_channel"/>
</dbReference>